<evidence type="ECO:0000259" key="2">
    <source>
        <dbReference type="PROSITE" id="PS51352"/>
    </source>
</evidence>
<keyword evidence="4" id="KW-1185">Reference proteome</keyword>
<accession>A0ABV5KPN6</accession>
<dbReference type="RefSeq" id="WP_377495201.1">
    <property type="nucleotide sequence ID" value="NZ_JBHMDO010000024.1"/>
</dbReference>
<dbReference type="PROSITE" id="PS00194">
    <property type="entry name" value="THIOREDOXIN_1"/>
    <property type="match status" value="1"/>
</dbReference>
<evidence type="ECO:0000313" key="4">
    <source>
        <dbReference type="Proteomes" id="UP001589747"/>
    </source>
</evidence>
<dbReference type="InterPro" id="IPR013766">
    <property type="entry name" value="Thioredoxin_domain"/>
</dbReference>
<protein>
    <submittedName>
        <fullName evidence="3">Thioredoxin family protein</fullName>
    </submittedName>
</protein>
<dbReference type="EMBL" id="JBHMDO010000024">
    <property type="protein sequence ID" value="MFB9327171.1"/>
    <property type="molecule type" value="Genomic_DNA"/>
</dbReference>
<proteinExistence type="predicted"/>
<dbReference type="InterPro" id="IPR036249">
    <property type="entry name" value="Thioredoxin-like_sf"/>
</dbReference>
<dbReference type="Gene3D" id="3.40.30.10">
    <property type="entry name" value="Glutaredoxin"/>
    <property type="match status" value="1"/>
</dbReference>
<dbReference type="Pfam" id="PF00085">
    <property type="entry name" value="Thioredoxin"/>
    <property type="match status" value="1"/>
</dbReference>
<keyword evidence="1" id="KW-0812">Transmembrane</keyword>
<organism evidence="3 4">
    <name type="scientific">Paenibacillus aurantiacus</name>
    <dbReference type="NCBI Taxonomy" id="1936118"/>
    <lineage>
        <taxon>Bacteria</taxon>
        <taxon>Bacillati</taxon>
        <taxon>Bacillota</taxon>
        <taxon>Bacilli</taxon>
        <taxon>Bacillales</taxon>
        <taxon>Paenibacillaceae</taxon>
        <taxon>Paenibacillus</taxon>
    </lineage>
</organism>
<reference evidence="3 4" key="1">
    <citation type="submission" date="2024-09" db="EMBL/GenBank/DDBJ databases">
        <authorList>
            <person name="Sun Q."/>
            <person name="Mori K."/>
        </authorList>
    </citation>
    <scope>NUCLEOTIDE SEQUENCE [LARGE SCALE GENOMIC DNA]</scope>
    <source>
        <strain evidence="3 4">TISTR 2452</strain>
    </source>
</reference>
<keyword evidence="1" id="KW-0472">Membrane</keyword>
<name>A0ABV5KPN6_9BACL</name>
<sequence>MSKKKNTYAGNKRKNGSKKPVLIVASVFVVLIALLVIVNTITKDNVYGKSMSQLNPATRELLDDANYQNIMLPDELDELKNDKKNFFVYFFSSTCPHCKYTTPELTPLVKELDVDMKQFNTLEFPAYIRSEVIEYTPTLVYYENGVQVDKIVGGLAEPGTEGNKIEDYRAFFEKYKAKVNAPRKG</sequence>
<evidence type="ECO:0000313" key="3">
    <source>
        <dbReference type="EMBL" id="MFB9327171.1"/>
    </source>
</evidence>
<dbReference type="CDD" id="cd02947">
    <property type="entry name" value="TRX_family"/>
    <property type="match status" value="1"/>
</dbReference>
<dbReference type="PROSITE" id="PS51352">
    <property type="entry name" value="THIOREDOXIN_2"/>
    <property type="match status" value="1"/>
</dbReference>
<feature type="domain" description="Thioredoxin" evidence="2">
    <location>
        <begin position="51"/>
        <end position="177"/>
    </location>
</feature>
<dbReference type="Proteomes" id="UP001589747">
    <property type="component" value="Unassembled WGS sequence"/>
</dbReference>
<dbReference type="InterPro" id="IPR017937">
    <property type="entry name" value="Thioredoxin_CS"/>
</dbReference>
<dbReference type="SUPFAM" id="SSF52833">
    <property type="entry name" value="Thioredoxin-like"/>
    <property type="match status" value="1"/>
</dbReference>
<evidence type="ECO:0000256" key="1">
    <source>
        <dbReference type="SAM" id="Phobius"/>
    </source>
</evidence>
<comment type="caution">
    <text evidence="3">The sequence shown here is derived from an EMBL/GenBank/DDBJ whole genome shotgun (WGS) entry which is preliminary data.</text>
</comment>
<feature type="transmembrane region" description="Helical" evidence="1">
    <location>
        <begin position="21"/>
        <end position="41"/>
    </location>
</feature>
<gene>
    <name evidence="3" type="ORF">ACFFSY_14685</name>
</gene>
<keyword evidence="1" id="KW-1133">Transmembrane helix</keyword>